<feature type="domain" description="Carbohydrate kinase PfkB" evidence="4">
    <location>
        <begin position="19"/>
        <end position="283"/>
    </location>
</feature>
<evidence type="ECO:0000259" key="4">
    <source>
        <dbReference type="Pfam" id="PF00294"/>
    </source>
</evidence>
<protein>
    <submittedName>
        <fullName evidence="5">Carbohydrate kinase</fullName>
    </submittedName>
</protein>
<dbReference type="CDD" id="cd01167">
    <property type="entry name" value="bac_FRK"/>
    <property type="match status" value="1"/>
</dbReference>
<dbReference type="InterPro" id="IPR029056">
    <property type="entry name" value="Ribokinase-like"/>
</dbReference>
<dbReference type="Proteomes" id="UP001148482">
    <property type="component" value="Unassembled WGS sequence"/>
</dbReference>
<dbReference type="EMBL" id="JAPJDA010000021">
    <property type="protein sequence ID" value="MCX2839052.1"/>
    <property type="molecule type" value="Genomic_DNA"/>
</dbReference>
<organism evidence="5 6">
    <name type="scientific">Salinimicrobium profundisediminis</name>
    <dbReference type="NCBI Taxonomy" id="2994553"/>
    <lineage>
        <taxon>Bacteria</taxon>
        <taxon>Pseudomonadati</taxon>
        <taxon>Bacteroidota</taxon>
        <taxon>Flavobacteriia</taxon>
        <taxon>Flavobacteriales</taxon>
        <taxon>Flavobacteriaceae</taxon>
        <taxon>Salinimicrobium</taxon>
    </lineage>
</organism>
<evidence type="ECO:0000313" key="6">
    <source>
        <dbReference type="Proteomes" id="UP001148482"/>
    </source>
</evidence>
<comment type="similarity">
    <text evidence="1">Belongs to the carbohydrate kinase PfkB family.</text>
</comment>
<comment type="caution">
    <text evidence="5">The sequence shown here is derived from an EMBL/GenBank/DDBJ whole genome shotgun (WGS) entry which is preliminary data.</text>
</comment>
<evidence type="ECO:0000256" key="3">
    <source>
        <dbReference type="ARBA" id="ARBA00022777"/>
    </source>
</evidence>
<sequence>MTKIRAVCFGEILYDVFPDEERIGGAPLNVAARLSSLGVNTRMISRVGTDKKGEQIITFLEEQGVDTTNVLRDPQYPTGVVNVRLSKSGSATYEIAYPAAWDKIQVKRENQQAVEEADIFIFGSLVCRDEVSRNSLFELLPTAKYKVLDFNLRPPHYTRELLCYLINKADFIKFNDDELFEIAEILGSPYHSLEQNLRFIAERSAAKTICVTKGRHGAVLLKDEKLYYNSGFKIKVEDTVGAGDSFLASLLAKLFEGEAVQVALDYACAVGALVAGEKGANPKLEPNKVKEFIYAPGFEMKYKS</sequence>
<dbReference type="GO" id="GO:0016301">
    <property type="term" value="F:kinase activity"/>
    <property type="evidence" value="ECO:0007669"/>
    <property type="project" value="UniProtKB-KW"/>
</dbReference>
<evidence type="ECO:0000313" key="5">
    <source>
        <dbReference type="EMBL" id="MCX2839052.1"/>
    </source>
</evidence>
<keyword evidence="2" id="KW-0808">Transferase</keyword>
<accession>A0A9X3CYV9</accession>
<dbReference type="PANTHER" id="PTHR43085:SF57">
    <property type="entry name" value="CARBOHYDRATE KINASE PFKB DOMAIN-CONTAINING PROTEIN"/>
    <property type="match status" value="1"/>
</dbReference>
<gene>
    <name evidence="5" type="ORF">OQ279_12925</name>
</gene>
<keyword evidence="6" id="KW-1185">Reference proteome</keyword>
<dbReference type="RefSeq" id="WP_266070366.1">
    <property type="nucleotide sequence ID" value="NZ_JAPJDA010000021.1"/>
</dbReference>
<evidence type="ECO:0000256" key="1">
    <source>
        <dbReference type="ARBA" id="ARBA00010688"/>
    </source>
</evidence>
<dbReference type="Pfam" id="PF00294">
    <property type="entry name" value="PfkB"/>
    <property type="match status" value="1"/>
</dbReference>
<name>A0A9X3CYV9_9FLAO</name>
<evidence type="ECO:0000256" key="2">
    <source>
        <dbReference type="ARBA" id="ARBA00022679"/>
    </source>
</evidence>
<dbReference type="AlphaFoldDB" id="A0A9X3CYV9"/>
<dbReference type="PANTHER" id="PTHR43085">
    <property type="entry name" value="HEXOKINASE FAMILY MEMBER"/>
    <property type="match status" value="1"/>
</dbReference>
<reference evidence="5" key="1">
    <citation type="submission" date="2022-11" db="EMBL/GenBank/DDBJ databases">
        <title>Salinimicrobium profundisediminis sp. nov., isolated from deep-sea sediment of the Mariana Trench.</title>
        <authorList>
            <person name="Fu H."/>
        </authorList>
    </citation>
    <scope>NUCLEOTIDE SEQUENCE</scope>
    <source>
        <strain evidence="5">MT39</strain>
    </source>
</reference>
<dbReference type="Gene3D" id="3.40.1190.20">
    <property type="match status" value="1"/>
</dbReference>
<dbReference type="SUPFAM" id="SSF53613">
    <property type="entry name" value="Ribokinase-like"/>
    <property type="match status" value="1"/>
</dbReference>
<proteinExistence type="inferred from homology"/>
<dbReference type="InterPro" id="IPR011611">
    <property type="entry name" value="PfkB_dom"/>
</dbReference>
<dbReference type="InterPro" id="IPR002173">
    <property type="entry name" value="Carboh/pur_kinase_PfkB_CS"/>
</dbReference>
<dbReference type="PROSITE" id="PS00583">
    <property type="entry name" value="PFKB_KINASES_1"/>
    <property type="match status" value="1"/>
</dbReference>
<keyword evidence="3 5" id="KW-0418">Kinase</keyword>
<dbReference type="InterPro" id="IPR050306">
    <property type="entry name" value="PfkB_Carbo_kinase"/>
</dbReference>